<gene>
    <name evidence="1" type="ORF">GWI33_007451</name>
</gene>
<comment type="caution">
    <text evidence="1">The sequence shown here is derived from an EMBL/GenBank/DDBJ whole genome shotgun (WGS) entry which is preliminary data.</text>
</comment>
<dbReference type="AlphaFoldDB" id="A0A834MI93"/>
<dbReference type="Proteomes" id="UP000625711">
    <property type="component" value="Unassembled WGS sequence"/>
</dbReference>
<organism evidence="1 2">
    <name type="scientific">Rhynchophorus ferrugineus</name>
    <name type="common">Red palm weevil</name>
    <name type="synonym">Curculio ferrugineus</name>
    <dbReference type="NCBI Taxonomy" id="354439"/>
    <lineage>
        <taxon>Eukaryota</taxon>
        <taxon>Metazoa</taxon>
        <taxon>Ecdysozoa</taxon>
        <taxon>Arthropoda</taxon>
        <taxon>Hexapoda</taxon>
        <taxon>Insecta</taxon>
        <taxon>Pterygota</taxon>
        <taxon>Neoptera</taxon>
        <taxon>Endopterygota</taxon>
        <taxon>Coleoptera</taxon>
        <taxon>Polyphaga</taxon>
        <taxon>Cucujiformia</taxon>
        <taxon>Curculionidae</taxon>
        <taxon>Dryophthorinae</taxon>
        <taxon>Rhynchophorus</taxon>
    </lineage>
</organism>
<evidence type="ECO:0000313" key="2">
    <source>
        <dbReference type="Proteomes" id="UP000625711"/>
    </source>
</evidence>
<reference evidence="1" key="1">
    <citation type="submission" date="2020-08" db="EMBL/GenBank/DDBJ databases">
        <title>Genome sequencing and assembly of the red palm weevil Rhynchophorus ferrugineus.</title>
        <authorList>
            <person name="Dias G.B."/>
            <person name="Bergman C.M."/>
            <person name="Manee M."/>
        </authorList>
    </citation>
    <scope>NUCLEOTIDE SEQUENCE</scope>
    <source>
        <strain evidence="1">AA-2017</strain>
        <tissue evidence="1">Whole larva</tissue>
    </source>
</reference>
<evidence type="ECO:0000313" key="1">
    <source>
        <dbReference type="EMBL" id="KAF7279254.1"/>
    </source>
</evidence>
<dbReference type="EMBL" id="JAACXV010000371">
    <property type="protein sequence ID" value="KAF7279254.1"/>
    <property type="molecule type" value="Genomic_DNA"/>
</dbReference>
<accession>A0A834MI93</accession>
<keyword evidence="2" id="KW-1185">Reference proteome</keyword>
<sequence>MKQWEDIYQWVLLNGIFTVRTAIIQRFNKGQLLVLLTQKYLRGKIYLPEEKILYRCLMLHFAINFDTNLENSRLKSRESSSKL</sequence>
<name>A0A834MI93_RHYFE</name>
<protein>
    <submittedName>
        <fullName evidence="1">Uncharacterized protein</fullName>
    </submittedName>
</protein>
<proteinExistence type="predicted"/>